<dbReference type="Proteomes" id="UP000288716">
    <property type="component" value="Unassembled WGS sequence"/>
</dbReference>
<dbReference type="PRINTS" id="PR00837">
    <property type="entry name" value="V5TPXLIKE"/>
</dbReference>
<dbReference type="STRING" id="299467.A0A443SP92"/>
<protein>
    <submittedName>
        <fullName evidence="3">Golgi-associated plant pathogenesis-related protein 1-like protein</fullName>
    </submittedName>
</protein>
<name>A0A443SP92_9ACAR</name>
<gene>
    <name evidence="3" type="ORF">B4U80_05623</name>
</gene>
<evidence type="ECO:0000259" key="2">
    <source>
        <dbReference type="SMART" id="SM00198"/>
    </source>
</evidence>
<keyword evidence="1" id="KW-0732">Signal</keyword>
<dbReference type="SMART" id="SM00198">
    <property type="entry name" value="SCP"/>
    <property type="match status" value="2"/>
</dbReference>
<sequence>MYSLFLALCLFTVTSAKTSDKTDLLFLSDCLSQHNYYRNIHSAENVGYEVDLIRLAQSKAESFAIGNATDVEDEKYGMNSAWNPGTDAVNCRSVVDVWYRELKYYNHKKAAYKNHAPHFTQLIWKSTKNIGCAQVSTKSPTPAPIDEHNFLSQCLYQHNYYRNIHGSSNVAYTDNLNQMAANIVKIMVDSEITDFDDRLVDDHNYGINTLWSPNREQVSCQSVVDQWYNEKKFYRYKASNNAPHFTQLIWKVTENIGCAQSFAELPTHGVYTVCVYYPRGNIKSRYLYNVIV</sequence>
<reference evidence="3 4" key="1">
    <citation type="journal article" date="2018" name="Gigascience">
        <title>Genomes of trombidid mites reveal novel predicted allergens and laterally-transferred genes associated with secondary metabolism.</title>
        <authorList>
            <person name="Dong X."/>
            <person name="Chaisiri K."/>
            <person name="Xia D."/>
            <person name="Armstrong S.D."/>
            <person name="Fang Y."/>
            <person name="Donnelly M.J."/>
            <person name="Kadowaki T."/>
            <person name="McGarry J.W."/>
            <person name="Darby A.C."/>
            <person name="Makepeace B.L."/>
        </authorList>
    </citation>
    <scope>NUCLEOTIDE SEQUENCE [LARGE SCALE GENOMIC DNA]</scope>
    <source>
        <strain evidence="3">UoL-UT</strain>
    </source>
</reference>
<proteinExistence type="predicted"/>
<dbReference type="SUPFAM" id="SSF55797">
    <property type="entry name" value="PR-1-like"/>
    <property type="match status" value="2"/>
</dbReference>
<dbReference type="OrthoDB" id="6483362at2759"/>
<feature type="domain" description="SCP" evidence="2">
    <location>
        <begin position="149"/>
        <end position="284"/>
    </location>
</feature>
<accession>A0A443SP92</accession>
<dbReference type="Pfam" id="PF00188">
    <property type="entry name" value="CAP"/>
    <property type="match status" value="2"/>
</dbReference>
<dbReference type="VEuPathDB" id="VectorBase:LDEU002707"/>
<feature type="chain" id="PRO_5019119130" evidence="1">
    <location>
        <begin position="17"/>
        <end position="292"/>
    </location>
</feature>
<organism evidence="3 4">
    <name type="scientific">Leptotrombidium deliense</name>
    <dbReference type="NCBI Taxonomy" id="299467"/>
    <lineage>
        <taxon>Eukaryota</taxon>
        <taxon>Metazoa</taxon>
        <taxon>Ecdysozoa</taxon>
        <taxon>Arthropoda</taxon>
        <taxon>Chelicerata</taxon>
        <taxon>Arachnida</taxon>
        <taxon>Acari</taxon>
        <taxon>Acariformes</taxon>
        <taxon>Trombidiformes</taxon>
        <taxon>Prostigmata</taxon>
        <taxon>Anystina</taxon>
        <taxon>Parasitengona</taxon>
        <taxon>Trombiculoidea</taxon>
        <taxon>Trombiculidae</taxon>
        <taxon>Leptotrombidium</taxon>
    </lineage>
</organism>
<dbReference type="InterPro" id="IPR014044">
    <property type="entry name" value="CAP_dom"/>
</dbReference>
<dbReference type="Gene3D" id="3.40.33.10">
    <property type="entry name" value="CAP"/>
    <property type="match status" value="2"/>
</dbReference>
<feature type="domain" description="SCP" evidence="2">
    <location>
        <begin position="25"/>
        <end position="143"/>
    </location>
</feature>
<evidence type="ECO:0000313" key="4">
    <source>
        <dbReference type="Proteomes" id="UP000288716"/>
    </source>
</evidence>
<dbReference type="PANTHER" id="PTHR10334">
    <property type="entry name" value="CYSTEINE-RICH SECRETORY PROTEIN-RELATED"/>
    <property type="match status" value="1"/>
</dbReference>
<evidence type="ECO:0000313" key="3">
    <source>
        <dbReference type="EMBL" id="RWS29334.1"/>
    </source>
</evidence>
<dbReference type="InterPro" id="IPR001283">
    <property type="entry name" value="CRISP-related"/>
</dbReference>
<comment type="caution">
    <text evidence="3">The sequence shown here is derived from an EMBL/GenBank/DDBJ whole genome shotgun (WGS) entry which is preliminary data.</text>
</comment>
<evidence type="ECO:0000256" key="1">
    <source>
        <dbReference type="SAM" id="SignalP"/>
    </source>
</evidence>
<keyword evidence="4" id="KW-1185">Reference proteome</keyword>
<dbReference type="EMBL" id="NCKV01000961">
    <property type="protein sequence ID" value="RWS29334.1"/>
    <property type="molecule type" value="Genomic_DNA"/>
</dbReference>
<feature type="signal peptide" evidence="1">
    <location>
        <begin position="1"/>
        <end position="16"/>
    </location>
</feature>
<dbReference type="AlphaFoldDB" id="A0A443SP92"/>
<dbReference type="InterPro" id="IPR035940">
    <property type="entry name" value="CAP_sf"/>
</dbReference>